<protein>
    <submittedName>
        <fullName evidence="2">Gliding motility-associated C-terminal domain-containing protein</fullName>
    </submittedName>
</protein>
<accession>A0ABU6A108</accession>
<dbReference type="Proteomes" id="UP001327027">
    <property type="component" value="Unassembled WGS sequence"/>
</dbReference>
<keyword evidence="1" id="KW-0732">Signal</keyword>
<keyword evidence="3" id="KW-1185">Reference proteome</keyword>
<proteinExistence type="predicted"/>
<evidence type="ECO:0000313" key="2">
    <source>
        <dbReference type="EMBL" id="MEB3347781.1"/>
    </source>
</evidence>
<dbReference type="Pfam" id="PF13585">
    <property type="entry name" value="CHU_C"/>
    <property type="match status" value="1"/>
</dbReference>
<comment type="caution">
    <text evidence="2">The sequence shown here is derived from an EMBL/GenBank/DDBJ whole genome shotgun (WGS) entry which is preliminary data.</text>
</comment>
<evidence type="ECO:0000313" key="3">
    <source>
        <dbReference type="Proteomes" id="UP001327027"/>
    </source>
</evidence>
<dbReference type="RefSeq" id="WP_324181804.1">
    <property type="nucleotide sequence ID" value="NZ_BAABAW010000011.1"/>
</dbReference>
<evidence type="ECO:0000256" key="1">
    <source>
        <dbReference type="SAM" id="SignalP"/>
    </source>
</evidence>
<organism evidence="2 3">
    <name type="scientific">Aquimarina gracilis</name>
    <dbReference type="NCBI Taxonomy" id="874422"/>
    <lineage>
        <taxon>Bacteria</taxon>
        <taxon>Pseudomonadati</taxon>
        <taxon>Bacteroidota</taxon>
        <taxon>Flavobacteriia</taxon>
        <taxon>Flavobacteriales</taxon>
        <taxon>Flavobacteriaceae</taxon>
        <taxon>Aquimarina</taxon>
    </lineage>
</organism>
<dbReference type="EMBL" id="JAYKLX010000010">
    <property type="protein sequence ID" value="MEB3347781.1"/>
    <property type="molecule type" value="Genomic_DNA"/>
</dbReference>
<sequence length="701" mass="76325">MKKKLNLILLICAFSFINCCELFAQRTVQAPEFVNNFGPLSTVCSEPGDVFTVVAVLSPGDALPSDNQFILELSDTTGGFDSPVELARANGPNNGTSIEQDIRFENVQIPEGTGSENYRIRVVTSSTGIPSASSDPIPIYYYRNDLSLRINNTQNVILCNVTNFVRTISITATDIDDGSDVNPDDFEYQWFRGGFPGGTLIPNETGSSLDVTQNDLDASGVAVFYAQINLGACNPQFPSSRTNNLTVQLIDPDDVSILEGPSINFCPQDTNKTLNSSITDFRNSYQWFKDDVLIEGATDTSYDLPDNNFDGMYTLQVTYSEDCTLTTAPARVINDGSTITVPLLENIIILPQETITLEVTTDAPVSPATSTFQWFRDTSPLTGILTLTEPTVSIDIGNPGTYGIDILADDSCLSMLNSNTNVYSPVAIGLEIGPSDDFTCEDSSITLEIKDMFGFTQSGSGAPPQISLTPNQYDLFNFEWFKDDQPTGITTTTLDVDTSEENANYTLRADLITGEFTDIVSNILTLTTIPSNIEIQASSTTIPDSGSVVLSVIQNPNYSYEWFRVVDGVEELISDSAGNTITVTEEGVYFVRISSGICSFDTPTVTIGTPVGVSEIIPNVITPFGSAGQNDTWILPSSLANQQDVEVTIYDTRGQVDFIGVGYQNNWPLENSRSSGQNPIYYYIITKNNSVVRKGSITVMR</sequence>
<feature type="signal peptide" evidence="1">
    <location>
        <begin position="1"/>
        <end position="24"/>
    </location>
</feature>
<dbReference type="InterPro" id="IPR013783">
    <property type="entry name" value="Ig-like_fold"/>
</dbReference>
<reference evidence="2 3" key="1">
    <citation type="journal article" date="2013" name="Int. J. Syst. Evol. Microbiol.">
        <title>Aquimarina gracilis sp. nov., isolated from the gut microflora of a mussel, Mytilus coruscus, and emended description of Aquimarina spongiae.</title>
        <authorList>
            <person name="Park S.C."/>
            <person name="Choe H.N."/>
            <person name="Baik K.S."/>
            <person name="Seong C.N."/>
        </authorList>
    </citation>
    <scope>NUCLEOTIDE SEQUENCE [LARGE SCALE GENOMIC DNA]</scope>
    <source>
        <strain evidence="2 3">PSC32</strain>
    </source>
</reference>
<gene>
    <name evidence="2" type="ORF">U6A24_20050</name>
</gene>
<dbReference type="Gene3D" id="2.60.40.10">
    <property type="entry name" value="Immunoglobulins"/>
    <property type="match status" value="1"/>
</dbReference>
<name>A0ABU6A108_9FLAO</name>
<feature type="chain" id="PRO_5045057712" evidence="1">
    <location>
        <begin position="25"/>
        <end position="701"/>
    </location>
</feature>